<feature type="domain" description="Response regulatory" evidence="14">
    <location>
        <begin position="34"/>
        <end position="149"/>
    </location>
</feature>
<evidence type="ECO:0000259" key="14">
    <source>
        <dbReference type="PROSITE" id="PS50110"/>
    </source>
</evidence>
<evidence type="ECO:0000256" key="3">
    <source>
        <dbReference type="ARBA" id="ARBA00022553"/>
    </source>
</evidence>
<evidence type="ECO:0000313" key="16">
    <source>
        <dbReference type="EMBL" id="SPC80150.1"/>
    </source>
</evidence>
<evidence type="ECO:0000256" key="9">
    <source>
        <dbReference type="ARBA" id="ARBA00023163"/>
    </source>
</evidence>
<comment type="subcellular location">
    <subcellularLocation>
        <location evidence="1 11">Nucleus</location>
    </subcellularLocation>
</comment>
<dbReference type="FunFam" id="1.10.10.60:FF:000007">
    <property type="entry name" value="Two-component response regulator"/>
    <property type="match status" value="1"/>
</dbReference>
<keyword evidence="6 11" id="KW-0805">Transcription regulation</keyword>
<dbReference type="InterPro" id="IPR045279">
    <property type="entry name" value="ARR-like"/>
</dbReference>
<comment type="similarity">
    <text evidence="2">Belongs to the ARR family. Type-B subfamily.</text>
</comment>
<evidence type="ECO:0000256" key="1">
    <source>
        <dbReference type="ARBA" id="ARBA00004123"/>
    </source>
</evidence>
<dbReference type="Gene3D" id="3.40.50.2300">
    <property type="match status" value="1"/>
</dbReference>
<dbReference type="SUPFAM" id="SSF46689">
    <property type="entry name" value="Homeodomain-like"/>
    <property type="match status" value="1"/>
</dbReference>
<keyword evidence="3 12" id="KW-0597">Phosphoprotein</keyword>
<feature type="modified residue" description="4-aspartylphosphate" evidence="12">
    <location>
        <position position="85"/>
    </location>
</feature>
<dbReference type="PANTHER" id="PTHR43874:SF67">
    <property type="entry name" value="TWO-COMPONENT RESPONSE REGULATOR ARR2"/>
    <property type="match status" value="1"/>
</dbReference>
<keyword evidence="5 11" id="KW-0902">Two-component regulatory system</keyword>
<accession>A0A2N9EZG9</accession>
<dbReference type="PIRSF" id="PIRSF036392">
    <property type="entry name" value="RR_ARR_type-B"/>
    <property type="match status" value="1"/>
</dbReference>
<evidence type="ECO:0000256" key="7">
    <source>
        <dbReference type="ARBA" id="ARBA00023125"/>
    </source>
</evidence>
<dbReference type="InterPro" id="IPR011006">
    <property type="entry name" value="CheY-like_superfamily"/>
</dbReference>
<keyword evidence="8 11" id="KW-0010">Activator</keyword>
<dbReference type="InterPro" id="IPR006447">
    <property type="entry name" value="Myb_dom_plants"/>
</dbReference>
<feature type="region of interest" description="Disordered" evidence="13">
    <location>
        <begin position="157"/>
        <end position="210"/>
    </location>
</feature>
<gene>
    <name evidence="16" type="ORF">FSB_LOCUS8032</name>
</gene>
<dbReference type="AlphaFoldDB" id="A0A2N9EZG9"/>
<dbReference type="Gene3D" id="1.10.10.60">
    <property type="entry name" value="Homeodomain-like"/>
    <property type="match status" value="1"/>
</dbReference>
<keyword evidence="9 11" id="KW-0804">Transcription</keyword>
<organism evidence="16">
    <name type="scientific">Fagus sylvatica</name>
    <name type="common">Beechnut</name>
    <dbReference type="NCBI Taxonomy" id="28930"/>
    <lineage>
        <taxon>Eukaryota</taxon>
        <taxon>Viridiplantae</taxon>
        <taxon>Streptophyta</taxon>
        <taxon>Embryophyta</taxon>
        <taxon>Tracheophyta</taxon>
        <taxon>Spermatophyta</taxon>
        <taxon>Magnoliopsida</taxon>
        <taxon>eudicotyledons</taxon>
        <taxon>Gunneridae</taxon>
        <taxon>Pentapetalae</taxon>
        <taxon>rosids</taxon>
        <taxon>fabids</taxon>
        <taxon>Fagales</taxon>
        <taxon>Fagaceae</taxon>
        <taxon>Fagus</taxon>
    </lineage>
</organism>
<name>A0A2N9EZG9_FAGSY</name>
<proteinExistence type="inferred from homology"/>
<dbReference type="PROSITE" id="PS51294">
    <property type="entry name" value="HTH_MYB"/>
    <property type="match status" value="1"/>
</dbReference>
<dbReference type="InterPro" id="IPR017930">
    <property type="entry name" value="Myb_dom"/>
</dbReference>
<evidence type="ECO:0000256" key="13">
    <source>
        <dbReference type="SAM" id="MobiDB-lite"/>
    </source>
</evidence>
<dbReference type="InterPro" id="IPR001005">
    <property type="entry name" value="SANT/Myb"/>
</dbReference>
<dbReference type="GO" id="GO:0009736">
    <property type="term" value="P:cytokinin-activated signaling pathway"/>
    <property type="evidence" value="ECO:0007669"/>
    <property type="project" value="UniProtKB-KW"/>
</dbReference>
<feature type="compositionally biased region" description="Basic and acidic residues" evidence="13">
    <location>
        <begin position="167"/>
        <end position="176"/>
    </location>
</feature>
<protein>
    <recommendedName>
        <fullName evidence="11">Two-component response regulator</fullName>
    </recommendedName>
</protein>
<keyword evidence="4" id="KW-0932">Cytokinin signaling pathway</keyword>
<dbReference type="InterPro" id="IPR001789">
    <property type="entry name" value="Sig_transdc_resp-reg_receiver"/>
</dbReference>
<dbReference type="InterPro" id="IPR017053">
    <property type="entry name" value="Response_reg_B-typ_pln"/>
</dbReference>
<dbReference type="SMART" id="SM00448">
    <property type="entry name" value="REC"/>
    <property type="match status" value="1"/>
</dbReference>
<dbReference type="SUPFAM" id="SSF52172">
    <property type="entry name" value="CheY-like"/>
    <property type="match status" value="1"/>
</dbReference>
<evidence type="ECO:0000256" key="5">
    <source>
        <dbReference type="ARBA" id="ARBA00023012"/>
    </source>
</evidence>
<evidence type="ECO:0000259" key="15">
    <source>
        <dbReference type="PROSITE" id="PS51294"/>
    </source>
</evidence>
<dbReference type="NCBIfam" id="TIGR01557">
    <property type="entry name" value="myb_SHAQKYF"/>
    <property type="match status" value="1"/>
</dbReference>
<dbReference type="GO" id="GO:0003700">
    <property type="term" value="F:DNA-binding transcription factor activity"/>
    <property type="evidence" value="ECO:0007669"/>
    <property type="project" value="UniProtKB-UniRule"/>
</dbReference>
<comment type="function">
    <text evidence="11">Transcriptional activator that binds specific DNA sequence.</text>
</comment>
<evidence type="ECO:0000256" key="2">
    <source>
        <dbReference type="ARBA" id="ARBA00006015"/>
    </source>
</evidence>
<dbReference type="Pfam" id="PF00072">
    <property type="entry name" value="Response_reg"/>
    <property type="match status" value="1"/>
</dbReference>
<evidence type="ECO:0000256" key="6">
    <source>
        <dbReference type="ARBA" id="ARBA00023015"/>
    </source>
</evidence>
<evidence type="ECO:0000256" key="11">
    <source>
        <dbReference type="PIRNR" id="PIRNR036392"/>
    </source>
</evidence>
<feature type="domain" description="HTH myb-type" evidence="15">
    <location>
        <begin position="212"/>
        <end position="269"/>
    </location>
</feature>
<evidence type="ECO:0000256" key="10">
    <source>
        <dbReference type="ARBA" id="ARBA00023242"/>
    </source>
</evidence>
<dbReference type="EMBL" id="OIVN01000435">
    <property type="protein sequence ID" value="SPC80150.1"/>
    <property type="molecule type" value="Genomic_DNA"/>
</dbReference>
<keyword evidence="7 11" id="KW-0238">DNA-binding</keyword>
<dbReference type="GO" id="GO:0003677">
    <property type="term" value="F:DNA binding"/>
    <property type="evidence" value="ECO:0007669"/>
    <property type="project" value="UniProtKB-KW"/>
</dbReference>
<reference evidence="16" key="1">
    <citation type="submission" date="2018-02" db="EMBL/GenBank/DDBJ databases">
        <authorList>
            <person name="Cohen D.B."/>
            <person name="Kent A.D."/>
        </authorList>
    </citation>
    <scope>NUCLEOTIDE SEQUENCE</scope>
</reference>
<dbReference type="PROSITE" id="PS50110">
    <property type="entry name" value="RESPONSE_REGULATORY"/>
    <property type="match status" value="1"/>
</dbReference>
<dbReference type="PANTHER" id="PTHR43874">
    <property type="entry name" value="TWO-COMPONENT RESPONSE REGULATOR"/>
    <property type="match status" value="1"/>
</dbReference>
<evidence type="ECO:0000256" key="4">
    <source>
        <dbReference type="ARBA" id="ARBA00022864"/>
    </source>
</evidence>
<keyword evidence="10 11" id="KW-0539">Nucleus</keyword>
<dbReference type="CDD" id="cd17584">
    <property type="entry name" value="REC_typeB_ARR-like"/>
    <property type="match status" value="1"/>
</dbReference>
<evidence type="ECO:0000256" key="8">
    <source>
        <dbReference type="ARBA" id="ARBA00023159"/>
    </source>
</evidence>
<dbReference type="GO" id="GO:0000160">
    <property type="term" value="P:phosphorelay signal transduction system"/>
    <property type="evidence" value="ECO:0007669"/>
    <property type="project" value="UniProtKB-KW"/>
</dbReference>
<dbReference type="FunFam" id="3.40.50.2300:FF:000408">
    <property type="entry name" value="Two-component response regulator"/>
    <property type="match status" value="1"/>
</dbReference>
<dbReference type="InterPro" id="IPR009057">
    <property type="entry name" value="Homeodomain-like_sf"/>
</dbReference>
<evidence type="ECO:0000256" key="12">
    <source>
        <dbReference type="PROSITE-ProRule" id="PRU00169"/>
    </source>
</evidence>
<dbReference type="GO" id="GO:0005634">
    <property type="term" value="C:nucleus"/>
    <property type="evidence" value="ECO:0007669"/>
    <property type="project" value="UniProtKB-SubCell"/>
</dbReference>
<sequence>MNQSNGKGSMSTASSSTTWKANDVVPDQFPAGLRVLVVDDDPTCLVILEKMLRTCLYEVTKCNRAEVALTMLRENKNGFDIVISDVHMPDMDGFKLLEHIGLEMDLPVIMMSADDGKSVVMKGVTHGACDYLIKPVRIEALKNIWQHVVRKKKNEWKDLEQSGSVEEGDRQQKMSEDVDYSSSANEGNWKNSKKRKDEEDETEERDDSSTLKKPRVVWSVELHQQFVGAVNQLGIDKAVPKKILELMNVPGLTRENVASHLQKYRLYLRRLSGVSQHQNSLNNSYISTQDATFGPMSSLNGLDLQTLTVAGPLPAQSLATLQAGLGRSTTKSGIPMPLVDQRNIFSFENPKLRFGEGQQQHLSNSKQINLLHGIPTTMEPKQLASLHQSAQSIGSMNMQVNAHGGQGSSLLMQMAQPQSRGQILNESTASHVPRLPSSIGQPIMTNGIGGVIGRNGIGDNGRGTGYNQVPPSSSMLNFPMNHTTELSGNSFPLGSTPGISNVTSKGAFQEDGNSEMKASAGLAPSYDIFNDLHQHQHQHQHKSQDWELQNVGLHFDASHNTNPIHGNLDVSPSVIVHQGYSSNQRSGYNRNASAIGRAMFSGIEGAEQGNMQNFGPQHLNNLLVDNSVRVKAETIPDASSQTTLFPEHFGQDDLMSALLKQQQGGIGLAETEFDLDGYSIDNISV</sequence>
<dbReference type="Pfam" id="PF00249">
    <property type="entry name" value="Myb_DNA-binding"/>
    <property type="match status" value="1"/>
</dbReference>
<feature type="compositionally biased region" description="Polar residues" evidence="13">
    <location>
        <begin position="180"/>
        <end position="190"/>
    </location>
</feature>